<dbReference type="Pfam" id="PF00563">
    <property type="entry name" value="EAL"/>
    <property type="match status" value="1"/>
</dbReference>
<keyword evidence="1" id="KW-0812">Transmembrane</keyword>
<dbReference type="Pfam" id="PF00990">
    <property type="entry name" value="GGDEF"/>
    <property type="match status" value="1"/>
</dbReference>
<dbReference type="InterPro" id="IPR001633">
    <property type="entry name" value="EAL_dom"/>
</dbReference>
<name>A0ABS7JXW8_9SPHN</name>
<feature type="transmembrane region" description="Helical" evidence="1">
    <location>
        <begin position="150"/>
        <end position="167"/>
    </location>
</feature>
<organism evidence="4 5">
    <name type="scientific">Qipengyuania mesophila</name>
    <dbReference type="NCBI Taxonomy" id="2867246"/>
    <lineage>
        <taxon>Bacteria</taxon>
        <taxon>Pseudomonadati</taxon>
        <taxon>Pseudomonadota</taxon>
        <taxon>Alphaproteobacteria</taxon>
        <taxon>Sphingomonadales</taxon>
        <taxon>Erythrobacteraceae</taxon>
        <taxon>Qipengyuania</taxon>
    </lineage>
</organism>
<feature type="transmembrane region" description="Helical" evidence="1">
    <location>
        <begin position="61"/>
        <end position="78"/>
    </location>
</feature>
<dbReference type="SUPFAM" id="SSF55073">
    <property type="entry name" value="Nucleotide cyclase"/>
    <property type="match status" value="1"/>
</dbReference>
<dbReference type="PANTHER" id="PTHR33121">
    <property type="entry name" value="CYCLIC DI-GMP PHOSPHODIESTERASE PDEF"/>
    <property type="match status" value="1"/>
</dbReference>
<gene>
    <name evidence="4" type="ORF">K3181_13440</name>
</gene>
<evidence type="ECO:0000313" key="4">
    <source>
        <dbReference type="EMBL" id="MBX7502446.1"/>
    </source>
</evidence>
<dbReference type="InterPro" id="IPR035919">
    <property type="entry name" value="EAL_sf"/>
</dbReference>
<evidence type="ECO:0000259" key="2">
    <source>
        <dbReference type="PROSITE" id="PS50883"/>
    </source>
</evidence>
<dbReference type="InterPro" id="IPR000160">
    <property type="entry name" value="GGDEF_dom"/>
</dbReference>
<feature type="domain" description="GGDEF" evidence="3">
    <location>
        <begin position="256"/>
        <end position="389"/>
    </location>
</feature>
<dbReference type="PROSITE" id="PS50887">
    <property type="entry name" value="GGDEF"/>
    <property type="match status" value="1"/>
</dbReference>
<accession>A0ABS7JXW8</accession>
<keyword evidence="1" id="KW-0472">Membrane</keyword>
<feature type="transmembrane region" description="Helical" evidence="1">
    <location>
        <begin position="124"/>
        <end position="143"/>
    </location>
</feature>
<sequence>MAVLMQWALRYLFPARSSREQREQIIGTFANLRKQIPLLYGVSLVNLVGMHLATNGSHLDWFSPVTVLSFVLLWRMVYWIGFQKPTREFREIRRELVQMAVFTALLCIGFSLWAQSLITQYPEQSLTIILYSLLAALGAAYGLSSFPRAALLPLVILGMPLAIRLFLFDDQSAQGIGISLFLVLILFMWLLQVHSRALSELVSGQLAIARERNRAVAAETHAIKRADEDVLTGLANRGRLVREIRHHLVRGPASGGGSVLAICDLDGFKAANDAFGHAAGDAILKEFADRLTEAFADKALVARLGGDEFSIFWKDGLSGLEIEEVGDRICELAAEPVDWDGKELSVGVSCGLTEAGPFTWSDGEFFRQADSALYKAKESLRGHWHLYDQPQFQADQRRARIEKLILSGDAVDQMHVVFQPIVNVETGQPEYAEALARWDSPDLGVVGPSEFIRIAEKLGVIDRLNECLLGKALSEAADWPSTLSLSFNLSAMQLSRPAAAERIQRVVDAYSQPPDRIQFEVTETVLLTDLGQAERELRKLTDSGFTIALDDFGSGYASVSYLRELSFDTVKLDGSLIDNVLHSERSRQILLGMVDLCHAAGARCVAEHVETYEQFALARSMGCDYAQGFCLGKPTTSAKMLAALDLGSKQTRLPFGHFAKD</sequence>
<dbReference type="InterPro" id="IPR029787">
    <property type="entry name" value="Nucleotide_cyclase"/>
</dbReference>
<evidence type="ECO:0000259" key="3">
    <source>
        <dbReference type="PROSITE" id="PS50887"/>
    </source>
</evidence>
<protein>
    <submittedName>
        <fullName evidence="4">EAL domain-containing protein</fullName>
    </submittedName>
</protein>
<dbReference type="CDD" id="cd01948">
    <property type="entry name" value="EAL"/>
    <property type="match status" value="1"/>
</dbReference>
<dbReference type="Gene3D" id="3.30.70.270">
    <property type="match status" value="1"/>
</dbReference>
<dbReference type="SUPFAM" id="SSF141868">
    <property type="entry name" value="EAL domain-like"/>
    <property type="match status" value="1"/>
</dbReference>
<evidence type="ECO:0000256" key="1">
    <source>
        <dbReference type="SAM" id="Phobius"/>
    </source>
</evidence>
<dbReference type="InterPro" id="IPR050706">
    <property type="entry name" value="Cyclic-di-GMP_PDE-like"/>
</dbReference>
<dbReference type="CDD" id="cd01949">
    <property type="entry name" value="GGDEF"/>
    <property type="match status" value="1"/>
</dbReference>
<feature type="domain" description="EAL" evidence="2">
    <location>
        <begin position="398"/>
        <end position="648"/>
    </location>
</feature>
<dbReference type="SMART" id="SM00267">
    <property type="entry name" value="GGDEF"/>
    <property type="match status" value="1"/>
</dbReference>
<feature type="transmembrane region" description="Helical" evidence="1">
    <location>
        <begin position="173"/>
        <end position="191"/>
    </location>
</feature>
<dbReference type="RefSeq" id="WP_221603638.1">
    <property type="nucleotide sequence ID" value="NZ_JAIGNU010000003.1"/>
</dbReference>
<comment type="caution">
    <text evidence="4">The sequence shown here is derived from an EMBL/GenBank/DDBJ whole genome shotgun (WGS) entry which is preliminary data.</text>
</comment>
<reference evidence="4 5" key="1">
    <citation type="submission" date="2021-08" db="EMBL/GenBank/DDBJ databases">
        <title>Comparative Genomics Analysis of the Genus Qipengyuania Reveals Extensive Genetic Diversity and Metabolic Versatility, Including the Description of Fifteen Novel Species.</title>
        <authorList>
            <person name="Liu Y."/>
        </authorList>
    </citation>
    <scope>NUCLEOTIDE SEQUENCE [LARGE SCALE GENOMIC DNA]</scope>
    <source>
        <strain evidence="4 5">YG27</strain>
    </source>
</reference>
<keyword evidence="1" id="KW-1133">Transmembrane helix</keyword>
<dbReference type="PANTHER" id="PTHR33121:SF70">
    <property type="entry name" value="SIGNALING PROTEIN YKOW"/>
    <property type="match status" value="1"/>
</dbReference>
<dbReference type="NCBIfam" id="TIGR00254">
    <property type="entry name" value="GGDEF"/>
    <property type="match status" value="1"/>
</dbReference>
<dbReference type="EMBL" id="JAIGNU010000003">
    <property type="protein sequence ID" value="MBX7502446.1"/>
    <property type="molecule type" value="Genomic_DNA"/>
</dbReference>
<feature type="transmembrane region" description="Helical" evidence="1">
    <location>
        <begin position="99"/>
        <end position="118"/>
    </location>
</feature>
<evidence type="ECO:0000313" key="5">
    <source>
        <dbReference type="Proteomes" id="UP000782554"/>
    </source>
</evidence>
<dbReference type="PROSITE" id="PS50883">
    <property type="entry name" value="EAL"/>
    <property type="match status" value="1"/>
</dbReference>
<proteinExistence type="predicted"/>
<dbReference type="Proteomes" id="UP000782554">
    <property type="component" value="Unassembled WGS sequence"/>
</dbReference>
<keyword evidence="5" id="KW-1185">Reference proteome</keyword>
<dbReference type="InterPro" id="IPR043128">
    <property type="entry name" value="Rev_trsase/Diguanyl_cyclase"/>
</dbReference>
<dbReference type="Gene3D" id="3.20.20.450">
    <property type="entry name" value="EAL domain"/>
    <property type="match status" value="1"/>
</dbReference>
<dbReference type="SMART" id="SM00052">
    <property type="entry name" value="EAL"/>
    <property type="match status" value="1"/>
</dbReference>